<evidence type="ECO:0000313" key="3">
    <source>
        <dbReference type="Proteomes" id="UP001207408"/>
    </source>
</evidence>
<sequence length="611" mass="66406">MALNVKNEIFIAGEKQQGLDSFCISQEVNSHNHFEVVLHWEKFLEGGQAIIEKSQEVIGQKIEVTFINENDGLPMSQGFFEGIITGVSSTKSREGQSNDRLVISGSSPTICMDHVACCKCYEEKTTADIVNDIVGKYGSGITAVVEPVNTGVLPYTVQYNQSDFKFIQQLAVRKGEWFYHDGTQLVFGNVQTGSEELKLGLDLVDFNFTLQTKPKKAGYVAHDYFNSQDASANFPGGTTMPGYYGFTAEKSETVFAQEGLVSIHQSAAEGGQQGNLDALVNVQSEGRVSKMVVLSGHSRNTGLKPGGKISILHKTLNLETEYGVYIVTKVIHKLENGRDYSNIFEAIPEGAVYPPYTDTTKFPQSEPQRAKVVDNNDPQKMGRIRVQFVWQQDVSSPWLRVAQPHGGSNKGFYFIPETGEEVMVGFEAGNAELPFVMGSLYNGNAKAEEFTTDTNDVKVIRTRSGHTIELNDTDGEEKINIYDNEGSIITFDTASKSLIINSAENIDIAAKNINISAEENIVMGAKGNIDIAAKGDLNEQAKGNIALQSDGDTMVKSMGATTLEATKDATVKGMNLVVEGTKNADLKGGVQTNVTGTMTAVKGAAFAVEVR</sequence>
<protein>
    <submittedName>
        <fullName evidence="2">Type VI secretion system tip protein VgrG</fullName>
    </submittedName>
</protein>
<evidence type="ECO:0000313" key="2">
    <source>
        <dbReference type="EMBL" id="MCW3807935.1"/>
    </source>
</evidence>
<evidence type="ECO:0000259" key="1">
    <source>
        <dbReference type="Pfam" id="PF04717"/>
    </source>
</evidence>
<dbReference type="Gene3D" id="3.55.50.10">
    <property type="entry name" value="Baseplate protein-like domains"/>
    <property type="match status" value="1"/>
</dbReference>
<dbReference type="NCBIfam" id="TIGR01646">
    <property type="entry name" value="vgr_GE"/>
    <property type="match status" value="1"/>
</dbReference>
<dbReference type="Proteomes" id="UP001207408">
    <property type="component" value="Unassembled WGS sequence"/>
</dbReference>
<dbReference type="Gene3D" id="2.40.50.230">
    <property type="entry name" value="Gp5 N-terminal domain"/>
    <property type="match status" value="1"/>
</dbReference>
<dbReference type="RefSeq" id="WP_301202438.1">
    <property type="nucleotide sequence ID" value="NZ_JAPDPI010000071.1"/>
</dbReference>
<dbReference type="Gene3D" id="3.10.450.190">
    <property type="match status" value="1"/>
</dbReference>
<proteinExistence type="predicted"/>
<feature type="domain" description="Gp5/Type VI secretion system Vgr protein OB-fold" evidence="1">
    <location>
        <begin position="368"/>
        <end position="441"/>
    </location>
</feature>
<dbReference type="EMBL" id="JAPDPI010000071">
    <property type="protein sequence ID" value="MCW3807935.1"/>
    <property type="molecule type" value="Genomic_DNA"/>
</dbReference>
<dbReference type="InterPro" id="IPR006531">
    <property type="entry name" value="Gp5/Vgr_OB"/>
</dbReference>
<dbReference type="AlphaFoldDB" id="A0AAE3SLK0"/>
<dbReference type="Gene3D" id="2.30.110.50">
    <property type="match status" value="1"/>
</dbReference>
<organism evidence="2 3">
    <name type="scientific">Plebeiibacterium marinum</name>
    <dbReference type="NCBI Taxonomy" id="2992111"/>
    <lineage>
        <taxon>Bacteria</taxon>
        <taxon>Pseudomonadati</taxon>
        <taxon>Bacteroidota</taxon>
        <taxon>Bacteroidia</taxon>
        <taxon>Marinilabiliales</taxon>
        <taxon>Marinilabiliaceae</taxon>
        <taxon>Plebeiibacterium</taxon>
    </lineage>
</organism>
<keyword evidence="3" id="KW-1185">Reference proteome</keyword>
<dbReference type="InterPro" id="IPR006533">
    <property type="entry name" value="T6SS_Vgr_RhsGE"/>
</dbReference>
<dbReference type="Pfam" id="PF04717">
    <property type="entry name" value="Phage_base_V"/>
    <property type="match status" value="1"/>
</dbReference>
<dbReference type="SUPFAM" id="SSF69279">
    <property type="entry name" value="Phage tail proteins"/>
    <property type="match status" value="2"/>
</dbReference>
<dbReference type="SUPFAM" id="SSF69349">
    <property type="entry name" value="Phage fibre proteins"/>
    <property type="match status" value="1"/>
</dbReference>
<dbReference type="Pfam" id="PF05954">
    <property type="entry name" value="Phage_GPD"/>
    <property type="match status" value="1"/>
</dbReference>
<accession>A0AAE3SLK0</accession>
<comment type="caution">
    <text evidence="2">The sequence shown here is derived from an EMBL/GenBank/DDBJ whole genome shotgun (WGS) entry which is preliminary data.</text>
</comment>
<reference evidence="2" key="1">
    <citation type="submission" date="2022-10" db="EMBL/GenBank/DDBJ databases">
        <authorList>
            <person name="Yu W.X."/>
        </authorList>
    </citation>
    <scope>NUCLEOTIDE SEQUENCE</scope>
    <source>
        <strain evidence="2">D04</strain>
    </source>
</reference>
<name>A0AAE3SLK0_9BACT</name>
<gene>
    <name evidence="2" type="primary">vgrG</name>
    <name evidence="2" type="ORF">OM074_20090</name>
</gene>
<dbReference type="InterPro" id="IPR037026">
    <property type="entry name" value="Vgr_OB-fold_dom_sf"/>
</dbReference>
<dbReference type="Gene3D" id="4.10.220.110">
    <property type="match status" value="1"/>
</dbReference>
<dbReference type="SUPFAM" id="SSF69255">
    <property type="entry name" value="gp5 N-terminal domain-like"/>
    <property type="match status" value="1"/>
</dbReference>